<protein>
    <submittedName>
        <fullName evidence="2">Anti-sigma regulatory factor</fullName>
    </submittedName>
</protein>
<comment type="caution">
    <text evidence="2">The sequence shown here is derived from an EMBL/GenBank/DDBJ whole genome shotgun (WGS) entry which is preliminary data.</text>
</comment>
<keyword evidence="3" id="KW-1185">Reference proteome</keyword>
<sequence length="138" mass="14728">MKTATADAIVLPLYSDEDVVRLRKRVREELIALGFGIVDQTKMITAASELARNTLKYGKGGECHLSKVDQSAKTGVELLFTDDGPGIADVDLALTDGYTSGGGLGLGLSGAKKLSDEFHLETQPGNGTHVIIRKWKLA</sequence>
<organism evidence="2 3">
    <name type="scientific">Methylophilus luteus</name>
    <dbReference type="NCBI Taxonomy" id="640108"/>
    <lineage>
        <taxon>Bacteria</taxon>
        <taxon>Pseudomonadati</taxon>
        <taxon>Pseudomonadota</taxon>
        <taxon>Betaproteobacteria</taxon>
        <taxon>Nitrosomonadales</taxon>
        <taxon>Methylophilaceae</taxon>
        <taxon>Methylophilus</taxon>
    </lineage>
</organism>
<dbReference type="Proteomes" id="UP001597128">
    <property type="component" value="Unassembled WGS sequence"/>
</dbReference>
<dbReference type="Gene3D" id="3.30.565.10">
    <property type="entry name" value="Histidine kinase-like ATPase, C-terminal domain"/>
    <property type="match status" value="1"/>
</dbReference>
<dbReference type="CDD" id="cd16934">
    <property type="entry name" value="HATPase_RsbT-like"/>
    <property type="match status" value="1"/>
</dbReference>
<dbReference type="InterPro" id="IPR036890">
    <property type="entry name" value="HATPase_C_sf"/>
</dbReference>
<dbReference type="RefSeq" id="WP_379057457.1">
    <property type="nucleotide sequence ID" value="NZ_JBHTKB010000002.1"/>
</dbReference>
<evidence type="ECO:0000313" key="2">
    <source>
        <dbReference type="EMBL" id="MFD0913950.1"/>
    </source>
</evidence>
<reference evidence="3" key="1">
    <citation type="journal article" date="2019" name="Int. J. Syst. Evol. Microbiol.">
        <title>The Global Catalogue of Microorganisms (GCM) 10K type strain sequencing project: providing services to taxonomists for standard genome sequencing and annotation.</title>
        <authorList>
            <consortium name="The Broad Institute Genomics Platform"/>
            <consortium name="The Broad Institute Genome Sequencing Center for Infectious Disease"/>
            <person name="Wu L."/>
            <person name="Ma J."/>
        </authorList>
    </citation>
    <scope>NUCLEOTIDE SEQUENCE [LARGE SCALE GENOMIC DNA]</scope>
    <source>
        <strain evidence="3">CCUG 58412</strain>
    </source>
</reference>
<evidence type="ECO:0000259" key="1">
    <source>
        <dbReference type="SMART" id="SM00387"/>
    </source>
</evidence>
<dbReference type="SMART" id="SM00387">
    <property type="entry name" value="HATPase_c"/>
    <property type="match status" value="1"/>
</dbReference>
<gene>
    <name evidence="2" type="ORF">ACFQ1Z_10360</name>
</gene>
<accession>A0ABW3F9I9</accession>
<dbReference type="SUPFAM" id="SSF55874">
    <property type="entry name" value="ATPase domain of HSP90 chaperone/DNA topoisomerase II/histidine kinase"/>
    <property type="match status" value="1"/>
</dbReference>
<feature type="domain" description="Histidine kinase/HSP90-like ATPase" evidence="1">
    <location>
        <begin position="38"/>
        <end position="138"/>
    </location>
</feature>
<dbReference type="EMBL" id="JBHTKB010000002">
    <property type="protein sequence ID" value="MFD0913950.1"/>
    <property type="molecule type" value="Genomic_DNA"/>
</dbReference>
<name>A0ABW3F9I9_9PROT</name>
<proteinExistence type="predicted"/>
<evidence type="ECO:0000313" key="3">
    <source>
        <dbReference type="Proteomes" id="UP001597128"/>
    </source>
</evidence>
<dbReference type="InterPro" id="IPR003594">
    <property type="entry name" value="HATPase_dom"/>
</dbReference>
<dbReference type="Pfam" id="PF02518">
    <property type="entry name" value="HATPase_c"/>
    <property type="match status" value="1"/>
</dbReference>